<reference evidence="7 8" key="1">
    <citation type="journal article" date="2019" name="Int. J. Syst. Evol. Microbiol.">
        <title>The Global Catalogue of Microorganisms (GCM) 10K type strain sequencing project: providing services to taxonomists for standard genome sequencing and annotation.</title>
        <authorList>
            <consortium name="The Broad Institute Genomics Platform"/>
            <consortium name="The Broad Institute Genome Sequencing Center for Infectious Disease"/>
            <person name="Wu L."/>
            <person name="Ma J."/>
        </authorList>
    </citation>
    <scope>NUCLEOTIDE SEQUENCE [LARGE SCALE GENOMIC DNA]</scope>
    <source>
        <strain evidence="7 8">JCM 16083</strain>
    </source>
</reference>
<dbReference type="NCBIfam" id="TIGR00401">
    <property type="entry name" value="msrA"/>
    <property type="match status" value="1"/>
</dbReference>
<evidence type="ECO:0000256" key="3">
    <source>
        <dbReference type="ARBA" id="ARBA00048782"/>
    </source>
</evidence>
<dbReference type="SUPFAM" id="SSF55068">
    <property type="entry name" value="Peptide methionine sulfoxide reductase"/>
    <property type="match status" value="1"/>
</dbReference>
<evidence type="ECO:0000256" key="1">
    <source>
        <dbReference type="ARBA" id="ARBA00023002"/>
    </source>
</evidence>
<gene>
    <name evidence="4 7" type="primary">msrA</name>
    <name evidence="7" type="ORF">GCM10009118_17640</name>
</gene>
<dbReference type="InterPro" id="IPR036509">
    <property type="entry name" value="Met_Sox_Rdtase_MsrA_sf"/>
</dbReference>
<name>A0ABN1MQX3_9FLAO</name>
<evidence type="ECO:0000313" key="7">
    <source>
        <dbReference type="EMBL" id="GAA0875355.1"/>
    </source>
</evidence>
<accession>A0ABN1MQX3</accession>
<feature type="signal peptide" evidence="5">
    <location>
        <begin position="1"/>
        <end position="19"/>
    </location>
</feature>
<feature type="active site" evidence="4">
    <location>
        <position position="54"/>
    </location>
</feature>
<evidence type="ECO:0000256" key="5">
    <source>
        <dbReference type="SAM" id="SignalP"/>
    </source>
</evidence>
<evidence type="ECO:0000313" key="8">
    <source>
        <dbReference type="Proteomes" id="UP001501126"/>
    </source>
</evidence>
<evidence type="ECO:0000256" key="2">
    <source>
        <dbReference type="ARBA" id="ARBA00047806"/>
    </source>
</evidence>
<comment type="similarity">
    <text evidence="4">Belongs to the MsrA Met sulfoxide reductase family.</text>
</comment>
<dbReference type="Pfam" id="PF01625">
    <property type="entry name" value="PMSR"/>
    <property type="match status" value="1"/>
</dbReference>
<organism evidence="7 8">
    <name type="scientific">Wandonia haliotis</name>
    <dbReference type="NCBI Taxonomy" id="574963"/>
    <lineage>
        <taxon>Bacteria</taxon>
        <taxon>Pseudomonadati</taxon>
        <taxon>Bacteroidota</taxon>
        <taxon>Flavobacteriia</taxon>
        <taxon>Flavobacteriales</taxon>
        <taxon>Crocinitomicaceae</taxon>
        <taxon>Wandonia</taxon>
    </lineage>
</organism>
<keyword evidence="8" id="KW-1185">Reference proteome</keyword>
<dbReference type="PANTHER" id="PTHR43774">
    <property type="entry name" value="PEPTIDE METHIONINE SULFOXIDE REDUCTASE"/>
    <property type="match status" value="1"/>
</dbReference>
<sequence length="220" mass="24989">MKQVSVLFGLFLSMAGLNACMSQKSEVKKMEKEQSVKEKEIDTKTESATFGAGCFWCVEACFADLKGVISVTSGYSGGHKKNPTYKEVCEGTTGHAEVARIVFDPAIISFEELLEVFWFVHDPTTLNRQGNDIGTQYRSVVFYHSDEQKRLAELYKNKLNESGAFDSPVVTEISPLTNYYAAEDYHQNYFENNPENPYCNAVVRPKVEKFRKVFKDRLKK</sequence>
<feature type="chain" id="PRO_5046062273" description="Peptide methionine sulfoxide reductase MsrA" evidence="5">
    <location>
        <begin position="20"/>
        <end position="220"/>
    </location>
</feature>
<dbReference type="RefSeq" id="WP_343786746.1">
    <property type="nucleotide sequence ID" value="NZ_BAAAFH010000011.1"/>
</dbReference>
<comment type="catalytic activity">
    <reaction evidence="3 4">
        <text>[thioredoxin]-disulfide + L-methionine + H2O = L-methionine (S)-S-oxide + [thioredoxin]-dithiol</text>
        <dbReference type="Rhea" id="RHEA:19993"/>
        <dbReference type="Rhea" id="RHEA-COMP:10698"/>
        <dbReference type="Rhea" id="RHEA-COMP:10700"/>
        <dbReference type="ChEBI" id="CHEBI:15377"/>
        <dbReference type="ChEBI" id="CHEBI:29950"/>
        <dbReference type="ChEBI" id="CHEBI:50058"/>
        <dbReference type="ChEBI" id="CHEBI:57844"/>
        <dbReference type="ChEBI" id="CHEBI:58772"/>
        <dbReference type="EC" id="1.8.4.11"/>
    </reaction>
</comment>
<proteinExistence type="inferred from homology"/>
<comment type="function">
    <text evidence="4">Has an important function as a repair enzyme for proteins that have been inactivated by oxidation. Catalyzes the reversible oxidation-reduction of methionine sulfoxide in proteins to methionine.</text>
</comment>
<dbReference type="InterPro" id="IPR002569">
    <property type="entry name" value="Met_Sox_Rdtase_MsrA_dom"/>
</dbReference>
<protein>
    <recommendedName>
        <fullName evidence="4">Peptide methionine sulfoxide reductase MsrA</fullName>
        <shortName evidence="4">Protein-methionine-S-oxide reductase</shortName>
        <ecNumber evidence="4">1.8.4.11</ecNumber>
    </recommendedName>
    <alternativeName>
        <fullName evidence="4">Peptide-methionine (S)-S-oxide reductase</fullName>
        <shortName evidence="4">Peptide Met(O) reductase</shortName>
    </alternativeName>
</protein>
<comment type="caution">
    <text evidence="7">The sequence shown here is derived from an EMBL/GenBank/DDBJ whole genome shotgun (WGS) entry which is preliminary data.</text>
</comment>
<dbReference type="Proteomes" id="UP001501126">
    <property type="component" value="Unassembled WGS sequence"/>
</dbReference>
<comment type="catalytic activity">
    <reaction evidence="2 4">
        <text>L-methionyl-[protein] + [thioredoxin]-disulfide + H2O = L-methionyl-(S)-S-oxide-[protein] + [thioredoxin]-dithiol</text>
        <dbReference type="Rhea" id="RHEA:14217"/>
        <dbReference type="Rhea" id="RHEA-COMP:10698"/>
        <dbReference type="Rhea" id="RHEA-COMP:10700"/>
        <dbReference type="Rhea" id="RHEA-COMP:12313"/>
        <dbReference type="Rhea" id="RHEA-COMP:12315"/>
        <dbReference type="ChEBI" id="CHEBI:15377"/>
        <dbReference type="ChEBI" id="CHEBI:16044"/>
        <dbReference type="ChEBI" id="CHEBI:29950"/>
        <dbReference type="ChEBI" id="CHEBI:44120"/>
        <dbReference type="ChEBI" id="CHEBI:50058"/>
        <dbReference type="EC" id="1.8.4.11"/>
    </reaction>
</comment>
<evidence type="ECO:0000259" key="6">
    <source>
        <dbReference type="Pfam" id="PF01625"/>
    </source>
</evidence>
<dbReference type="PANTHER" id="PTHR43774:SF1">
    <property type="entry name" value="PEPTIDE METHIONINE SULFOXIDE REDUCTASE MSRA 2"/>
    <property type="match status" value="1"/>
</dbReference>
<dbReference type="Gene3D" id="3.30.1060.10">
    <property type="entry name" value="Peptide methionine sulphoxide reductase MsrA"/>
    <property type="match status" value="1"/>
</dbReference>
<evidence type="ECO:0000256" key="4">
    <source>
        <dbReference type="HAMAP-Rule" id="MF_01401"/>
    </source>
</evidence>
<feature type="domain" description="Peptide methionine sulphoxide reductase MsrA" evidence="6">
    <location>
        <begin position="48"/>
        <end position="200"/>
    </location>
</feature>
<keyword evidence="5" id="KW-0732">Signal</keyword>
<dbReference type="EMBL" id="BAAAFH010000011">
    <property type="protein sequence ID" value="GAA0875355.1"/>
    <property type="molecule type" value="Genomic_DNA"/>
</dbReference>
<dbReference type="EC" id="1.8.4.11" evidence="4"/>
<dbReference type="HAMAP" id="MF_01401">
    <property type="entry name" value="MsrA"/>
    <property type="match status" value="1"/>
</dbReference>
<keyword evidence="1 4" id="KW-0560">Oxidoreductase</keyword>